<keyword evidence="2" id="KW-1185">Reference proteome</keyword>
<evidence type="ECO:0000313" key="1">
    <source>
        <dbReference type="EMBL" id="CAG7732153.1"/>
    </source>
</evidence>
<dbReference type="Proteomes" id="UP000708208">
    <property type="component" value="Unassembled WGS sequence"/>
</dbReference>
<gene>
    <name evidence="1" type="ORF">AFUS01_LOCUS20687</name>
</gene>
<reference evidence="1" key="1">
    <citation type="submission" date="2021-06" db="EMBL/GenBank/DDBJ databases">
        <authorList>
            <person name="Hodson N. C."/>
            <person name="Mongue J. A."/>
            <person name="Jaron S. K."/>
        </authorList>
    </citation>
    <scope>NUCLEOTIDE SEQUENCE</scope>
</reference>
<comment type="caution">
    <text evidence="1">The sequence shown here is derived from an EMBL/GenBank/DDBJ whole genome shotgun (WGS) entry which is preliminary data.</text>
</comment>
<protein>
    <submittedName>
        <fullName evidence="1">Uncharacterized protein</fullName>
    </submittedName>
</protein>
<sequence length="46" mass="5249">TFHYHNPCVCILSTGTALQGGFHLGIFYLSGRCVYCNWSFDYRRGS</sequence>
<proteinExistence type="predicted"/>
<evidence type="ECO:0000313" key="2">
    <source>
        <dbReference type="Proteomes" id="UP000708208"/>
    </source>
</evidence>
<name>A0A8J2NZ54_9HEXA</name>
<dbReference type="EMBL" id="CAJVCH010225853">
    <property type="protein sequence ID" value="CAG7732153.1"/>
    <property type="molecule type" value="Genomic_DNA"/>
</dbReference>
<dbReference type="AlphaFoldDB" id="A0A8J2NZ54"/>
<feature type="non-terminal residue" evidence="1">
    <location>
        <position position="1"/>
    </location>
</feature>
<organism evidence="1 2">
    <name type="scientific">Allacma fusca</name>
    <dbReference type="NCBI Taxonomy" id="39272"/>
    <lineage>
        <taxon>Eukaryota</taxon>
        <taxon>Metazoa</taxon>
        <taxon>Ecdysozoa</taxon>
        <taxon>Arthropoda</taxon>
        <taxon>Hexapoda</taxon>
        <taxon>Collembola</taxon>
        <taxon>Symphypleona</taxon>
        <taxon>Sminthuridae</taxon>
        <taxon>Allacma</taxon>
    </lineage>
</organism>
<accession>A0A8J2NZ54</accession>